<dbReference type="PROSITE" id="PS51194">
    <property type="entry name" value="HELICASE_CTER"/>
    <property type="match status" value="1"/>
</dbReference>
<evidence type="ECO:0000256" key="8">
    <source>
        <dbReference type="ARBA" id="ARBA00049819"/>
    </source>
</evidence>
<accession>A0ABP5GV53</accession>
<keyword evidence="2" id="KW-0227">DNA damage</keyword>
<dbReference type="GO" id="GO:0004386">
    <property type="term" value="F:helicase activity"/>
    <property type="evidence" value="ECO:0007669"/>
    <property type="project" value="UniProtKB-KW"/>
</dbReference>
<dbReference type="InterPro" id="IPR001650">
    <property type="entry name" value="Helicase_C-like"/>
</dbReference>
<dbReference type="RefSeq" id="WP_344670626.1">
    <property type="nucleotide sequence ID" value="NZ_BAAAQN010000064.1"/>
</dbReference>
<dbReference type="Pfam" id="PF17191">
    <property type="entry name" value="RecG_wedge"/>
    <property type="match status" value="1"/>
</dbReference>
<dbReference type="Proteomes" id="UP001500751">
    <property type="component" value="Unassembled WGS sequence"/>
</dbReference>
<dbReference type="SMART" id="SM00490">
    <property type="entry name" value="HELICc"/>
    <property type="match status" value="1"/>
</dbReference>
<protein>
    <recommendedName>
        <fullName evidence="8">Probable DNA 3'-5' helicase RecG</fullName>
    </recommendedName>
</protein>
<dbReference type="PROSITE" id="PS51192">
    <property type="entry name" value="HELICASE_ATP_BIND_1"/>
    <property type="match status" value="1"/>
</dbReference>
<dbReference type="Pfam" id="PF19833">
    <property type="entry name" value="RecG_dom3_C"/>
    <property type="match status" value="1"/>
</dbReference>
<dbReference type="NCBIfam" id="NF008167">
    <property type="entry name" value="PRK10917.2-1"/>
    <property type="match status" value="1"/>
</dbReference>
<dbReference type="Pfam" id="PF00271">
    <property type="entry name" value="Helicase_C"/>
    <property type="match status" value="1"/>
</dbReference>
<keyword evidence="6" id="KW-0238">DNA-binding</keyword>
<evidence type="ECO:0000313" key="12">
    <source>
        <dbReference type="Proteomes" id="UP001500751"/>
    </source>
</evidence>
<evidence type="ECO:0000256" key="6">
    <source>
        <dbReference type="ARBA" id="ARBA00023125"/>
    </source>
</evidence>
<keyword evidence="1" id="KW-0547">Nucleotide-binding</keyword>
<dbReference type="CDD" id="cd04488">
    <property type="entry name" value="RecG_wedge_OBF"/>
    <property type="match status" value="1"/>
</dbReference>
<dbReference type="SUPFAM" id="SSF52540">
    <property type="entry name" value="P-loop containing nucleoside triphosphate hydrolases"/>
    <property type="match status" value="2"/>
</dbReference>
<feature type="domain" description="Helicase ATP-binding" evidence="9">
    <location>
        <begin position="285"/>
        <end position="468"/>
    </location>
</feature>
<dbReference type="PANTHER" id="PTHR47964:SF1">
    <property type="entry name" value="ATP-DEPENDENT DNA HELICASE HOMOLOG RECG, CHLOROPLASTIC"/>
    <property type="match status" value="1"/>
</dbReference>
<evidence type="ECO:0000259" key="10">
    <source>
        <dbReference type="PROSITE" id="PS51194"/>
    </source>
</evidence>
<dbReference type="InterPro" id="IPR014001">
    <property type="entry name" value="Helicase_ATP-bd"/>
</dbReference>
<evidence type="ECO:0000256" key="1">
    <source>
        <dbReference type="ARBA" id="ARBA00022741"/>
    </source>
</evidence>
<evidence type="ECO:0000256" key="5">
    <source>
        <dbReference type="ARBA" id="ARBA00022840"/>
    </source>
</evidence>
<evidence type="ECO:0000313" key="11">
    <source>
        <dbReference type="EMBL" id="GAA2056276.1"/>
    </source>
</evidence>
<dbReference type="Gene3D" id="2.40.50.140">
    <property type="entry name" value="Nucleic acid-binding proteins"/>
    <property type="match status" value="1"/>
</dbReference>
<gene>
    <name evidence="11" type="primary">recG</name>
    <name evidence="11" type="ORF">GCM10009839_76680</name>
</gene>
<dbReference type="InterPro" id="IPR012340">
    <property type="entry name" value="NA-bd_OB-fold"/>
</dbReference>
<dbReference type="SUPFAM" id="SSF50249">
    <property type="entry name" value="Nucleic acid-binding proteins"/>
    <property type="match status" value="1"/>
</dbReference>
<feature type="domain" description="Helicase C-terminal" evidence="10">
    <location>
        <begin position="491"/>
        <end position="667"/>
    </location>
</feature>
<reference evidence="12" key="1">
    <citation type="journal article" date="2019" name="Int. J. Syst. Evol. Microbiol.">
        <title>The Global Catalogue of Microorganisms (GCM) 10K type strain sequencing project: providing services to taxonomists for standard genome sequencing and annotation.</title>
        <authorList>
            <consortium name="The Broad Institute Genomics Platform"/>
            <consortium name="The Broad Institute Genome Sequencing Center for Infectious Disease"/>
            <person name="Wu L."/>
            <person name="Ma J."/>
        </authorList>
    </citation>
    <scope>NUCLEOTIDE SEQUENCE [LARGE SCALE GENOMIC DNA]</scope>
    <source>
        <strain evidence="12">JCM 16014</strain>
    </source>
</reference>
<evidence type="ECO:0000256" key="4">
    <source>
        <dbReference type="ARBA" id="ARBA00022806"/>
    </source>
</evidence>
<dbReference type="InterPro" id="IPR027417">
    <property type="entry name" value="P-loop_NTPase"/>
</dbReference>
<dbReference type="EMBL" id="BAAAQN010000064">
    <property type="protein sequence ID" value="GAA2056276.1"/>
    <property type="molecule type" value="Genomic_DNA"/>
</dbReference>
<evidence type="ECO:0000256" key="3">
    <source>
        <dbReference type="ARBA" id="ARBA00022801"/>
    </source>
</evidence>
<dbReference type="CDD" id="cd17992">
    <property type="entry name" value="DEXHc_RecG"/>
    <property type="match status" value="1"/>
</dbReference>
<comment type="caution">
    <text evidence="11">The sequence shown here is derived from an EMBL/GenBank/DDBJ whole genome shotgun (WGS) entry which is preliminary data.</text>
</comment>
<evidence type="ECO:0000256" key="2">
    <source>
        <dbReference type="ARBA" id="ARBA00022763"/>
    </source>
</evidence>
<organism evidence="11 12">
    <name type="scientific">Catenulispora yoronensis</name>
    <dbReference type="NCBI Taxonomy" id="450799"/>
    <lineage>
        <taxon>Bacteria</taxon>
        <taxon>Bacillati</taxon>
        <taxon>Actinomycetota</taxon>
        <taxon>Actinomycetes</taxon>
        <taxon>Catenulisporales</taxon>
        <taxon>Catenulisporaceae</taxon>
        <taxon>Catenulispora</taxon>
    </lineage>
</organism>
<dbReference type="InterPro" id="IPR047112">
    <property type="entry name" value="RecG/Mfd"/>
</dbReference>
<dbReference type="PANTHER" id="PTHR47964">
    <property type="entry name" value="ATP-DEPENDENT DNA HELICASE HOMOLOG RECG, CHLOROPLASTIC"/>
    <property type="match status" value="1"/>
</dbReference>
<dbReference type="InterPro" id="IPR033454">
    <property type="entry name" value="RecG_wedge"/>
</dbReference>
<dbReference type="Gene3D" id="3.40.50.300">
    <property type="entry name" value="P-loop containing nucleotide triphosphate hydrolases"/>
    <property type="match status" value="2"/>
</dbReference>
<dbReference type="InterPro" id="IPR011545">
    <property type="entry name" value="DEAD/DEAH_box_helicase_dom"/>
</dbReference>
<dbReference type="Pfam" id="PF00270">
    <property type="entry name" value="DEAD"/>
    <property type="match status" value="1"/>
</dbReference>
<keyword evidence="7" id="KW-0234">DNA repair</keyword>
<proteinExistence type="predicted"/>
<keyword evidence="5" id="KW-0067">ATP-binding</keyword>
<evidence type="ECO:0000259" key="9">
    <source>
        <dbReference type="PROSITE" id="PS51192"/>
    </source>
</evidence>
<keyword evidence="4 11" id="KW-0347">Helicase</keyword>
<name>A0ABP5GV53_9ACTN</name>
<keyword evidence="3" id="KW-0378">Hydrolase</keyword>
<dbReference type="InterPro" id="IPR045562">
    <property type="entry name" value="RecG_dom3_C"/>
</dbReference>
<evidence type="ECO:0000256" key="7">
    <source>
        <dbReference type="ARBA" id="ARBA00023204"/>
    </source>
</evidence>
<keyword evidence="12" id="KW-1185">Reference proteome</keyword>
<dbReference type="SMART" id="SM00487">
    <property type="entry name" value="DEXDc"/>
    <property type="match status" value="1"/>
</dbReference>
<sequence length="740" mass="79425">MGIRLDGPLTKAVGDRTAKVLRTALGLETVNDLLRHYPRKYVKRGQLTELSELEPGTEATIVAQVTKVSRRAMAARRGQMLTIEVRDSADTAVEITFFNPRGANVLKPGMLGMFAGKVGEYHGRIQMTNPEFAKLDADSDEAGDTDIDNWAGELIPLYPASGGLPSWKIARCVRMVMDQLDADPEDDPLPRPVRARQGLLPLTEALRRIHRPDDWPEIAVARKRLKWDEALPLQVVLAQRREALKALPARPRARVPGGLLDAFDAALPFQLTGGQRAVGAEIEADLASVHPMHRLLQGDVGSGKTMVALRAMLAVADAGGQAVLLAPTEVLAQQHHRSIVQMLGPAADVPPDLFSELAGGPADPDRKQVKVALLTGSQNAKERRVNLLDAASGAAGIVVGTHAVIQDHVQFADLGLVVIDEQHRFGVEQRDALRAKGEDPPHVLVMTATPIPRTVAMTVFGDLETSILSELPAGRSPIATHVVAAHEHPGHFTRVWERIREEVAAGHQAYVVCPRIGEAGEISEDGSELLSEPGQHRPPLAVVDVAARLAEGPLNGLRVGVLHGRLAPDDKDAVMRAYAAHELDVLVATTVIEVGVNVPNSTVIVVMDADRFGVSQLHQLRGRVGRGQWAGLCLLVTESPEGSPARDRLAAVASTLDGFELSKIDLSIRKEGDVLGASQSGYRSSLRLLSVIDDEEVIRAAREEATPLVAADPELTANPGLAAAVAGLLDTERAEYLGKT</sequence>